<protein>
    <submittedName>
        <fullName evidence="1">Uncharacterized protein</fullName>
    </submittedName>
</protein>
<name>A0ABS7ANQ4_9CLOT</name>
<dbReference type="RefSeq" id="WP_219779506.1">
    <property type="nucleotide sequence ID" value="NZ_JAHXPT010000006.1"/>
</dbReference>
<dbReference type="EMBL" id="JAHXPT010000006">
    <property type="protein sequence ID" value="MBW6410303.1"/>
    <property type="molecule type" value="Genomic_DNA"/>
</dbReference>
<accession>A0ABS7ANQ4</accession>
<sequence>MEMLELIIKGIFVIYITKAHSKNNRPVFLSILCDTASANLANSSLLTKFTSLSDKKYTTPL</sequence>
<keyword evidence="2" id="KW-1185">Reference proteome</keyword>
<comment type="caution">
    <text evidence="1">The sequence shown here is derived from an EMBL/GenBank/DDBJ whole genome shotgun (WGS) entry which is preliminary data.</text>
</comment>
<reference evidence="1 2" key="1">
    <citation type="submission" date="2021-07" db="EMBL/GenBank/DDBJ databases">
        <title>Clostridium weizhouense sp. nov., an anaerobic bacterium isolated from activated sludge of Petroleum wastewater.</title>
        <authorList>
            <person name="Li Q."/>
        </authorList>
    </citation>
    <scope>NUCLEOTIDE SEQUENCE [LARGE SCALE GENOMIC DNA]</scope>
    <source>
        <strain evidence="1 2">YB-6</strain>
    </source>
</reference>
<dbReference type="Proteomes" id="UP001519921">
    <property type="component" value="Unassembled WGS sequence"/>
</dbReference>
<proteinExistence type="predicted"/>
<evidence type="ECO:0000313" key="2">
    <source>
        <dbReference type="Proteomes" id="UP001519921"/>
    </source>
</evidence>
<organism evidence="1 2">
    <name type="scientific">Clostridium weizhouense</name>
    <dbReference type="NCBI Taxonomy" id="2859781"/>
    <lineage>
        <taxon>Bacteria</taxon>
        <taxon>Bacillati</taxon>
        <taxon>Bacillota</taxon>
        <taxon>Clostridia</taxon>
        <taxon>Eubacteriales</taxon>
        <taxon>Clostridiaceae</taxon>
        <taxon>Clostridium</taxon>
    </lineage>
</organism>
<gene>
    <name evidence="1" type="ORF">KYD98_09360</name>
</gene>
<evidence type="ECO:0000313" key="1">
    <source>
        <dbReference type="EMBL" id="MBW6410303.1"/>
    </source>
</evidence>